<gene>
    <name evidence="1" type="ORF">C5470_06285</name>
</gene>
<reference evidence="1 2" key="1">
    <citation type="submission" date="2018-02" db="EMBL/GenBank/DDBJ databases">
        <authorList>
            <person name="Machado R.A."/>
        </authorList>
    </citation>
    <scope>NUCLEOTIDE SEQUENCE [LARGE SCALE GENOMIC DNA]</scope>
    <source>
        <strain evidence="1 2">DSM 23271</strain>
    </source>
</reference>
<comment type="caution">
    <text evidence="1">The sequence shown here is derived from an EMBL/GenBank/DDBJ whole genome shotgun (WGS) entry which is preliminary data.</text>
</comment>
<keyword evidence="2" id="KW-1185">Reference proteome</keyword>
<accession>A0A7X5QKM3</accession>
<dbReference type="AlphaFoldDB" id="A0A7X5QKM3"/>
<dbReference type="Proteomes" id="UP000547931">
    <property type="component" value="Unassembled WGS sequence"/>
</dbReference>
<proteinExistence type="predicted"/>
<name>A0A7X5QKM3_9GAMM</name>
<protein>
    <submittedName>
        <fullName evidence="1">Uncharacterized protein</fullName>
    </submittedName>
</protein>
<evidence type="ECO:0000313" key="2">
    <source>
        <dbReference type="Proteomes" id="UP000547931"/>
    </source>
</evidence>
<sequence>MQQEKYSSHAFRYEKIVLAHSLMTEMYQNEFNRTKKSIITFSYNLNHYVKALSSLEKSEKIVYTSFHFQPEQNC</sequence>
<dbReference type="EMBL" id="PUJV01000005">
    <property type="protein sequence ID" value="NHB96057.1"/>
    <property type="molecule type" value="Genomic_DNA"/>
</dbReference>
<organism evidence="1 2">
    <name type="scientific">Photorhabdus stackebrandtii</name>
    <dbReference type="NCBI Taxonomy" id="1123042"/>
    <lineage>
        <taxon>Bacteria</taxon>
        <taxon>Pseudomonadati</taxon>
        <taxon>Pseudomonadota</taxon>
        <taxon>Gammaproteobacteria</taxon>
        <taxon>Enterobacterales</taxon>
        <taxon>Morganellaceae</taxon>
        <taxon>Photorhabdus</taxon>
    </lineage>
</organism>
<evidence type="ECO:0000313" key="1">
    <source>
        <dbReference type="EMBL" id="NHB96057.1"/>
    </source>
</evidence>